<feature type="transmembrane region" description="Helical" evidence="13">
    <location>
        <begin position="189"/>
        <end position="208"/>
    </location>
</feature>
<accession>A0A2A5B763</accession>
<keyword evidence="5 13" id="KW-0812">Transmembrane</keyword>
<keyword evidence="9" id="KW-0406">Ion transport</keyword>
<reference evidence="15" key="1">
    <citation type="submission" date="2017-08" db="EMBL/GenBank/DDBJ databases">
        <title>A dynamic microbial community with high functional redundancy inhabits the cold, oxic subseafloor aquifer.</title>
        <authorList>
            <person name="Tully B.J."/>
            <person name="Wheat C.G."/>
            <person name="Glazer B.T."/>
            <person name="Huber J.A."/>
        </authorList>
    </citation>
    <scope>NUCLEOTIDE SEQUENCE [LARGE SCALE GENOMIC DNA]</scope>
</reference>
<comment type="catalytic activity">
    <reaction evidence="12">
        <text>K(+)(in) = K(+)(out)</text>
        <dbReference type="Rhea" id="RHEA:29463"/>
        <dbReference type="ChEBI" id="CHEBI:29103"/>
    </reaction>
</comment>
<evidence type="ECO:0000256" key="4">
    <source>
        <dbReference type="ARBA" id="ARBA00022538"/>
    </source>
</evidence>
<feature type="transmembrane region" description="Helical" evidence="13">
    <location>
        <begin position="214"/>
        <end position="234"/>
    </location>
</feature>
<evidence type="ECO:0000313" key="14">
    <source>
        <dbReference type="EMBL" id="PCJ27315.1"/>
    </source>
</evidence>
<feature type="transmembrane region" description="Helical" evidence="13">
    <location>
        <begin position="145"/>
        <end position="168"/>
    </location>
</feature>
<dbReference type="AlphaFoldDB" id="A0A2A5B763"/>
<dbReference type="GO" id="GO:0015252">
    <property type="term" value="F:proton channel activity"/>
    <property type="evidence" value="ECO:0007669"/>
    <property type="project" value="InterPro"/>
</dbReference>
<organism evidence="14 15">
    <name type="scientific">SAR86 cluster bacterium</name>
    <dbReference type="NCBI Taxonomy" id="2030880"/>
    <lineage>
        <taxon>Bacteria</taxon>
        <taxon>Pseudomonadati</taxon>
        <taxon>Pseudomonadota</taxon>
        <taxon>Gammaproteobacteria</taxon>
        <taxon>SAR86 cluster</taxon>
    </lineage>
</organism>
<feature type="transmembrane region" description="Helical" evidence="13">
    <location>
        <begin position="67"/>
        <end position="84"/>
    </location>
</feature>
<evidence type="ECO:0000256" key="7">
    <source>
        <dbReference type="ARBA" id="ARBA00022958"/>
    </source>
</evidence>
<evidence type="ECO:0000256" key="3">
    <source>
        <dbReference type="ARBA" id="ARBA00022448"/>
    </source>
</evidence>
<comment type="caution">
    <text evidence="14">The sequence shown here is derived from an EMBL/GenBank/DDBJ whole genome shotgun (WGS) entry which is preliminary data.</text>
</comment>
<dbReference type="GO" id="GO:0005267">
    <property type="term" value="F:potassium channel activity"/>
    <property type="evidence" value="ECO:0007669"/>
    <property type="project" value="UniProtKB-KW"/>
</dbReference>
<sequence length="244" mass="27125">MDMLSSKFLDSCRRDKGRVLRGENMTRIETFVDAAFAFAFTMLVISIDNIPDTTNELLALSQDIPAFILSCAVVGSIWVAHSTWSRTFGLQDGVTIVLSLALVVLVLIFVYPIKLMIQVSVMYLSNGRIGMQPSENMEWTDAANLFAYFGLGLISLSVILIAFYQNALRYKVELGLNEIELYFCRRSSFVWLVVAMTAALSCILAKFFLTEENISTAGLLYNSLVLTIPAVNYIGAKYSNSPAF</sequence>
<comment type="similarity">
    <text evidence="2">Belongs to the TMEM175 family.</text>
</comment>
<comment type="subcellular location">
    <subcellularLocation>
        <location evidence="1">Membrane</location>
        <topology evidence="1">Multi-pass membrane protein</topology>
    </subcellularLocation>
</comment>
<evidence type="ECO:0000256" key="6">
    <source>
        <dbReference type="ARBA" id="ARBA00022826"/>
    </source>
</evidence>
<keyword evidence="6" id="KW-0631">Potassium channel</keyword>
<keyword evidence="11" id="KW-0407">Ion channel</keyword>
<keyword evidence="7" id="KW-0630">Potassium</keyword>
<evidence type="ECO:0000256" key="5">
    <source>
        <dbReference type="ARBA" id="ARBA00022692"/>
    </source>
</evidence>
<evidence type="ECO:0000313" key="15">
    <source>
        <dbReference type="Proteomes" id="UP000218327"/>
    </source>
</evidence>
<dbReference type="GO" id="GO:0016020">
    <property type="term" value="C:membrane"/>
    <property type="evidence" value="ECO:0007669"/>
    <property type="project" value="UniProtKB-SubCell"/>
</dbReference>
<dbReference type="Pfam" id="PF06736">
    <property type="entry name" value="TMEM175"/>
    <property type="match status" value="1"/>
</dbReference>
<keyword evidence="8 13" id="KW-1133">Transmembrane helix</keyword>
<evidence type="ECO:0000256" key="1">
    <source>
        <dbReference type="ARBA" id="ARBA00004141"/>
    </source>
</evidence>
<gene>
    <name evidence="14" type="ORF">COA96_03780</name>
</gene>
<feature type="transmembrane region" description="Helical" evidence="13">
    <location>
        <begin position="28"/>
        <end position="47"/>
    </location>
</feature>
<proteinExistence type="inferred from homology"/>
<evidence type="ECO:0000256" key="9">
    <source>
        <dbReference type="ARBA" id="ARBA00023065"/>
    </source>
</evidence>
<protein>
    <submittedName>
        <fullName evidence="14">DUF1211 domain-containing protein</fullName>
    </submittedName>
</protein>
<evidence type="ECO:0000256" key="2">
    <source>
        <dbReference type="ARBA" id="ARBA00006920"/>
    </source>
</evidence>
<evidence type="ECO:0000256" key="13">
    <source>
        <dbReference type="SAM" id="Phobius"/>
    </source>
</evidence>
<evidence type="ECO:0000256" key="10">
    <source>
        <dbReference type="ARBA" id="ARBA00023136"/>
    </source>
</evidence>
<evidence type="ECO:0000256" key="11">
    <source>
        <dbReference type="ARBA" id="ARBA00023303"/>
    </source>
</evidence>
<feature type="transmembrane region" description="Helical" evidence="13">
    <location>
        <begin position="96"/>
        <end position="125"/>
    </location>
</feature>
<dbReference type="EMBL" id="NVVJ01000007">
    <property type="protein sequence ID" value="PCJ27315.1"/>
    <property type="molecule type" value="Genomic_DNA"/>
</dbReference>
<evidence type="ECO:0000256" key="8">
    <source>
        <dbReference type="ARBA" id="ARBA00022989"/>
    </source>
</evidence>
<evidence type="ECO:0000256" key="12">
    <source>
        <dbReference type="ARBA" id="ARBA00034430"/>
    </source>
</evidence>
<dbReference type="Proteomes" id="UP000218327">
    <property type="component" value="Unassembled WGS sequence"/>
</dbReference>
<name>A0A2A5B763_9GAMM</name>
<keyword evidence="10 13" id="KW-0472">Membrane</keyword>
<keyword evidence="4" id="KW-0633">Potassium transport</keyword>
<keyword evidence="3" id="KW-0813">Transport</keyword>
<dbReference type="InterPro" id="IPR010617">
    <property type="entry name" value="TMEM175-like"/>
</dbReference>